<dbReference type="HAMAP" id="MF_00198">
    <property type="entry name" value="Spermidine_synth"/>
    <property type="match status" value="1"/>
</dbReference>
<dbReference type="InterPro" id="IPR029063">
    <property type="entry name" value="SAM-dependent_MTases_sf"/>
</dbReference>
<dbReference type="InterPro" id="IPR030374">
    <property type="entry name" value="PABS"/>
</dbReference>
<evidence type="ECO:0000256" key="6">
    <source>
        <dbReference type="PROSITE-ProRule" id="PRU00354"/>
    </source>
</evidence>
<dbReference type="EC" id="2.5.1.79" evidence="5"/>
<evidence type="ECO:0000313" key="8">
    <source>
        <dbReference type="EMBL" id="KAK1419278.1"/>
    </source>
</evidence>
<dbReference type="InterPro" id="IPR035246">
    <property type="entry name" value="Spermidine_synt_N"/>
</dbReference>
<dbReference type="GO" id="GO:0006596">
    <property type="term" value="P:polyamine biosynthetic process"/>
    <property type="evidence" value="ECO:0007669"/>
    <property type="project" value="UniProtKB-UniRule"/>
</dbReference>
<keyword evidence="9" id="KW-1185">Reference proteome</keyword>
<comment type="similarity">
    <text evidence="1">Belongs to the spermidine/spermine synthase family.</text>
</comment>
<dbReference type="Pfam" id="PF01564">
    <property type="entry name" value="Spermine_synth"/>
    <property type="match status" value="1"/>
</dbReference>
<dbReference type="Proteomes" id="UP001229421">
    <property type="component" value="Unassembled WGS sequence"/>
</dbReference>
<name>A0AAD8KAY5_TARER</name>
<evidence type="ECO:0000259" key="7">
    <source>
        <dbReference type="PROSITE" id="PS51006"/>
    </source>
</evidence>
<dbReference type="NCBIfam" id="NF037959">
    <property type="entry name" value="MFS_SpdSyn"/>
    <property type="match status" value="1"/>
</dbReference>
<evidence type="ECO:0000256" key="5">
    <source>
        <dbReference type="ARBA" id="ARBA00049721"/>
    </source>
</evidence>
<evidence type="ECO:0000256" key="2">
    <source>
        <dbReference type="ARBA" id="ARBA00022679"/>
    </source>
</evidence>
<dbReference type="InterPro" id="IPR037163">
    <property type="entry name" value="Spermidine_synt_N_sf"/>
</dbReference>
<protein>
    <recommendedName>
        <fullName evidence="5">thermospermine synthase</fullName>
        <ecNumber evidence="5">2.5.1.79</ecNumber>
    </recommendedName>
</protein>
<dbReference type="PANTHER" id="PTHR43317:SF9">
    <property type="entry name" value="SPERMINE SYNTHASE"/>
    <property type="match status" value="1"/>
</dbReference>
<keyword evidence="3 6" id="KW-0620">Polyamine biosynthesis</keyword>
<evidence type="ECO:0000313" key="9">
    <source>
        <dbReference type="Proteomes" id="UP001229421"/>
    </source>
</evidence>
<dbReference type="SUPFAM" id="SSF53335">
    <property type="entry name" value="S-adenosyl-L-methionine-dependent methyltransferases"/>
    <property type="match status" value="1"/>
</dbReference>
<dbReference type="PROSITE" id="PS51006">
    <property type="entry name" value="PABS_2"/>
    <property type="match status" value="1"/>
</dbReference>
<feature type="domain" description="PABS" evidence="7">
    <location>
        <begin position="77"/>
        <end position="314"/>
    </location>
</feature>
<gene>
    <name evidence="8" type="ORF">QVD17_28442</name>
</gene>
<dbReference type="EMBL" id="JAUHHV010000007">
    <property type="protein sequence ID" value="KAK1419278.1"/>
    <property type="molecule type" value="Genomic_DNA"/>
</dbReference>
<feature type="active site" description="Proton acceptor" evidence="6">
    <location>
        <position position="230"/>
    </location>
</feature>
<dbReference type="FunFam" id="2.30.140.10:FF:000006">
    <property type="entry name" value="thermospermine synthase ACAULIS5"/>
    <property type="match status" value="1"/>
</dbReference>
<organism evidence="8 9">
    <name type="scientific">Tagetes erecta</name>
    <name type="common">African marigold</name>
    <dbReference type="NCBI Taxonomy" id="13708"/>
    <lineage>
        <taxon>Eukaryota</taxon>
        <taxon>Viridiplantae</taxon>
        <taxon>Streptophyta</taxon>
        <taxon>Embryophyta</taxon>
        <taxon>Tracheophyta</taxon>
        <taxon>Spermatophyta</taxon>
        <taxon>Magnoliopsida</taxon>
        <taxon>eudicotyledons</taxon>
        <taxon>Gunneridae</taxon>
        <taxon>Pentapetalae</taxon>
        <taxon>asterids</taxon>
        <taxon>campanulids</taxon>
        <taxon>Asterales</taxon>
        <taxon>Asteraceae</taxon>
        <taxon>Asteroideae</taxon>
        <taxon>Heliantheae alliance</taxon>
        <taxon>Tageteae</taxon>
        <taxon>Tagetes</taxon>
    </lineage>
</organism>
<proteinExistence type="inferred from homology"/>
<evidence type="ECO:0000256" key="3">
    <source>
        <dbReference type="ARBA" id="ARBA00023115"/>
    </source>
</evidence>
<dbReference type="Pfam" id="PF17284">
    <property type="entry name" value="Spermine_synt_N"/>
    <property type="match status" value="1"/>
</dbReference>
<dbReference type="AlphaFoldDB" id="A0AAD8KAY5"/>
<evidence type="ECO:0000256" key="1">
    <source>
        <dbReference type="ARBA" id="ARBA00007867"/>
    </source>
</evidence>
<reference evidence="8" key="1">
    <citation type="journal article" date="2023" name="bioRxiv">
        <title>Improved chromosome-level genome assembly for marigold (Tagetes erecta).</title>
        <authorList>
            <person name="Jiang F."/>
            <person name="Yuan L."/>
            <person name="Wang S."/>
            <person name="Wang H."/>
            <person name="Xu D."/>
            <person name="Wang A."/>
            <person name="Fan W."/>
        </authorList>
    </citation>
    <scope>NUCLEOTIDE SEQUENCE</scope>
    <source>
        <strain evidence="8">WSJ</strain>
        <tissue evidence="8">Leaf</tissue>
    </source>
</reference>
<accession>A0AAD8KAY5</accession>
<keyword evidence="2 6" id="KW-0808">Transferase</keyword>
<dbReference type="PANTHER" id="PTHR43317">
    <property type="entry name" value="THERMOSPERMINE SYNTHASE ACAULIS5"/>
    <property type="match status" value="1"/>
</dbReference>
<dbReference type="GO" id="GO:0010487">
    <property type="term" value="F:thermospermine synthase activity"/>
    <property type="evidence" value="ECO:0007669"/>
    <property type="project" value="UniProtKB-EC"/>
</dbReference>
<comment type="caution">
    <text evidence="8">The sequence shown here is derived from an EMBL/GenBank/DDBJ whole genome shotgun (WGS) entry which is preliminary data.</text>
</comment>
<dbReference type="CDD" id="cd02440">
    <property type="entry name" value="AdoMet_MTases"/>
    <property type="match status" value="1"/>
</dbReference>
<dbReference type="FunFam" id="3.40.50.150:FF:000088">
    <property type="entry name" value="Polyamine aminopropyltransferase"/>
    <property type="match status" value="1"/>
</dbReference>
<evidence type="ECO:0000256" key="4">
    <source>
        <dbReference type="ARBA" id="ARBA00048874"/>
    </source>
</evidence>
<dbReference type="Gene3D" id="3.40.50.150">
    <property type="entry name" value="Vaccinia Virus protein VP39"/>
    <property type="match status" value="1"/>
</dbReference>
<sequence>MDFGFNHSKVLLLSSPPPHNLIAYIYNHPNPSSPHSSPLSYYTTQHNTTQHNMGDISCPNTNGNGNTNGIACFQRKSCWYEEEIEENLRWCFALNSILHTGATQFQDIQLLDTKPFGKALVIDGKLQSAEIDEFIYHESLVHPPLLHHPNPKTVFVMGGGEGSTARELLRHKTIEKVVMCDIDEEVVEFCKSYLAVNSEAFCDPRLELIINDARAELEKREDKYDVIIGDLADPIEGGPCYQLYTKNFYELIVKPKLLHGGIFVTQAGPAGVFSHTEVFSCIFNTLKQVFKYVVPYSAHIPSYADIWGWVMASDHPITLSPDELDLRMKQRINGENRFLDGKTFVSASTLSKAVRKSLDDETHVYTEGSARFIYGHGNGSSQKHNHG</sequence>
<comment type="catalytic activity">
    <reaction evidence="4">
        <text>S-adenosyl 3-(methylsulfanyl)propylamine + spermidine = thermospermine + S-methyl-5'-thioadenosine + H(+)</text>
        <dbReference type="Rhea" id="RHEA:30515"/>
        <dbReference type="ChEBI" id="CHEBI:15378"/>
        <dbReference type="ChEBI" id="CHEBI:17509"/>
        <dbReference type="ChEBI" id="CHEBI:57443"/>
        <dbReference type="ChEBI" id="CHEBI:57834"/>
        <dbReference type="ChEBI" id="CHEBI:59903"/>
        <dbReference type="EC" id="2.5.1.79"/>
    </reaction>
</comment>
<dbReference type="Gene3D" id="2.30.140.10">
    <property type="entry name" value="Spermidine synthase, tetramerisation domain"/>
    <property type="match status" value="1"/>
</dbReference>
<dbReference type="InterPro" id="IPR001045">
    <property type="entry name" value="Spermi_synthase"/>
</dbReference>